<feature type="transmembrane region" description="Helical" evidence="1">
    <location>
        <begin position="155"/>
        <end position="179"/>
    </location>
</feature>
<keyword evidence="1" id="KW-0472">Membrane</keyword>
<feature type="transmembrane region" description="Helical" evidence="1">
    <location>
        <begin position="230"/>
        <end position="253"/>
    </location>
</feature>
<feature type="transmembrane region" description="Helical" evidence="1">
    <location>
        <begin position="114"/>
        <end position="135"/>
    </location>
</feature>
<keyword evidence="1" id="KW-1133">Transmembrane helix</keyword>
<comment type="caution">
    <text evidence="2">The sequence shown here is derived from an EMBL/GenBank/DDBJ whole genome shotgun (WGS) entry which is preliminary data.</text>
</comment>
<sequence length="261" mass="28840">MQFLYSLHSECLKLYYQRATHIVLLFLVFFQSFLAFVGGKQILETGLSATPETNSQLAEAIPPIEYIGFDVTLFGIFVMIILGAIHGSKEYKRGTIRTSALSVSNRWTLFISKLLVWLVFTVVLSFVSIFVTIVMTHIALGKSGLPLYSFNPNVWLFILYATLSWVFLGTLSYFIALLFKNSVVSMLFLLPQVYNIGSFLATHFVVAKYLPVALGQGLIASSPAALTKQVGASIVILLSWCGIIGLIAFVRFVKNDIGGGE</sequence>
<dbReference type="EMBL" id="PRDG01000003">
    <property type="protein sequence ID" value="MBP2623486.1"/>
    <property type="molecule type" value="Genomic_DNA"/>
</dbReference>
<dbReference type="Pfam" id="PF12730">
    <property type="entry name" value="ABC2_membrane_4"/>
    <property type="match status" value="1"/>
</dbReference>
<gene>
    <name evidence="2" type="ORF">C4K46_05970</name>
</gene>
<evidence type="ECO:0000256" key="1">
    <source>
        <dbReference type="SAM" id="Phobius"/>
    </source>
</evidence>
<keyword evidence="3" id="KW-1185">Reference proteome</keyword>
<evidence type="ECO:0000313" key="2">
    <source>
        <dbReference type="EMBL" id="MBP2623486.1"/>
    </source>
</evidence>
<dbReference type="PANTHER" id="PTHR37305:SF1">
    <property type="entry name" value="MEMBRANE PROTEIN"/>
    <property type="match status" value="1"/>
</dbReference>
<feature type="transmembrane region" description="Helical" evidence="1">
    <location>
        <begin position="63"/>
        <end position="85"/>
    </location>
</feature>
<feature type="transmembrane region" description="Helical" evidence="1">
    <location>
        <begin position="21"/>
        <end position="43"/>
    </location>
</feature>
<protein>
    <submittedName>
        <fullName evidence="2">ABC transporter permease</fullName>
    </submittedName>
</protein>
<accession>A0ABS5B4Q4</accession>
<proteinExistence type="predicted"/>
<keyword evidence="1" id="KW-0812">Transmembrane</keyword>
<organism evidence="2 3">
    <name type="scientific">Streptococcus oricebi</name>
    <dbReference type="NCBI Taxonomy" id="1547447"/>
    <lineage>
        <taxon>Bacteria</taxon>
        <taxon>Bacillati</taxon>
        <taxon>Bacillota</taxon>
        <taxon>Bacilli</taxon>
        <taxon>Lactobacillales</taxon>
        <taxon>Streptococcaceae</taxon>
        <taxon>Streptococcus</taxon>
    </lineage>
</organism>
<dbReference type="Proteomes" id="UP001519296">
    <property type="component" value="Unassembled WGS sequence"/>
</dbReference>
<name>A0ABS5B4Q4_9STRE</name>
<dbReference type="PANTHER" id="PTHR37305">
    <property type="entry name" value="INTEGRAL MEMBRANE PROTEIN-RELATED"/>
    <property type="match status" value="1"/>
</dbReference>
<feature type="transmembrane region" description="Helical" evidence="1">
    <location>
        <begin position="186"/>
        <end position="210"/>
    </location>
</feature>
<evidence type="ECO:0000313" key="3">
    <source>
        <dbReference type="Proteomes" id="UP001519296"/>
    </source>
</evidence>
<reference evidence="2 3" key="1">
    <citation type="submission" date="2018-02" db="EMBL/GenBank/DDBJ databases">
        <title>Draft genome sequence of Streptococcus oricebi CCUG 70868T type strain.</title>
        <authorList>
            <person name="Mendez V."/>
            <person name="Salva-Serra F."/>
            <person name="Jaen-Luchoro D."/>
            <person name="Gonzales-Siles L."/>
            <person name="Karlsson R."/>
            <person name="Engstrom-Jakobsson H."/>
            <person name="Busquets A."/>
            <person name="Gomila M."/>
            <person name="Pineiro-Iglesias B."/>
            <person name="Bennasar-Figueras A."/>
            <person name="Seeger M."/>
            <person name="Moore E."/>
        </authorList>
    </citation>
    <scope>NUCLEOTIDE SEQUENCE [LARGE SCALE GENOMIC DNA]</scope>
    <source>
        <strain evidence="2 3">CCUG 70868</strain>
    </source>
</reference>